<feature type="domain" description="Ketopantoate reductase N-terminal" evidence="12">
    <location>
        <begin position="7"/>
        <end position="157"/>
    </location>
</feature>
<dbReference type="PANTHER" id="PTHR43765">
    <property type="entry name" value="2-DEHYDROPANTOATE 2-REDUCTASE-RELATED"/>
    <property type="match status" value="1"/>
</dbReference>
<evidence type="ECO:0000256" key="8">
    <source>
        <dbReference type="ARBA" id="ARBA00032024"/>
    </source>
</evidence>
<dbReference type="Gene3D" id="1.10.1040.10">
    <property type="entry name" value="N-(1-d-carboxylethyl)-l-norvaline Dehydrogenase, domain 2"/>
    <property type="match status" value="1"/>
</dbReference>
<keyword evidence="11" id="KW-0472">Membrane</keyword>
<comment type="function">
    <text evidence="10">Catalyzes the NADPH-dependent reduction of ketopantoate into pantoic acid.</text>
</comment>
<keyword evidence="11" id="KW-1133">Transmembrane helix</keyword>
<dbReference type="InterPro" id="IPR008927">
    <property type="entry name" value="6-PGluconate_DH-like_C_sf"/>
</dbReference>
<dbReference type="InterPro" id="IPR050838">
    <property type="entry name" value="Ketopantoate_reductase"/>
</dbReference>
<dbReference type="GO" id="GO:0015940">
    <property type="term" value="P:pantothenate biosynthetic process"/>
    <property type="evidence" value="ECO:0007669"/>
    <property type="project" value="UniProtKB-UniPathway"/>
</dbReference>
<dbReference type="GO" id="GO:0005737">
    <property type="term" value="C:cytoplasm"/>
    <property type="evidence" value="ECO:0007669"/>
    <property type="project" value="TreeGrafter"/>
</dbReference>
<comment type="pathway">
    <text evidence="1 10">Cofactor biosynthesis; (R)-pantothenate biosynthesis; (R)-pantoate from 3-methyl-2-oxobutanoate: step 2/2.</text>
</comment>
<evidence type="ECO:0000256" key="3">
    <source>
        <dbReference type="ARBA" id="ARBA00013014"/>
    </source>
</evidence>
<evidence type="ECO:0000256" key="9">
    <source>
        <dbReference type="ARBA" id="ARBA00048793"/>
    </source>
</evidence>
<evidence type="ECO:0000313" key="15">
    <source>
        <dbReference type="Proteomes" id="UP000236742"/>
    </source>
</evidence>
<dbReference type="InterPro" id="IPR013328">
    <property type="entry name" value="6PGD_dom2"/>
</dbReference>
<comment type="catalytic activity">
    <reaction evidence="9 10">
        <text>(R)-pantoate + NADP(+) = 2-dehydropantoate + NADPH + H(+)</text>
        <dbReference type="Rhea" id="RHEA:16233"/>
        <dbReference type="ChEBI" id="CHEBI:11561"/>
        <dbReference type="ChEBI" id="CHEBI:15378"/>
        <dbReference type="ChEBI" id="CHEBI:15980"/>
        <dbReference type="ChEBI" id="CHEBI:57783"/>
        <dbReference type="ChEBI" id="CHEBI:58349"/>
        <dbReference type="EC" id="1.1.1.169"/>
    </reaction>
</comment>
<dbReference type="AlphaFoldDB" id="A0A1H5WZ19"/>
<dbReference type="NCBIfam" id="TIGR00745">
    <property type="entry name" value="apbA_panE"/>
    <property type="match status" value="1"/>
</dbReference>
<evidence type="ECO:0000256" key="4">
    <source>
        <dbReference type="ARBA" id="ARBA00019465"/>
    </source>
</evidence>
<evidence type="ECO:0000259" key="13">
    <source>
        <dbReference type="Pfam" id="PF08546"/>
    </source>
</evidence>
<dbReference type="InterPro" id="IPR003710">
    <property type="entry name" value="ApbA"/>
</dbReference>
<feature type="transmembrane region" description="Helical" evidence="11">
    <location>
        <begin position="6"/>
        <end position="27"/>
    </location>
</feature>
<keyword evidence="7 10" id="KW-0560">Oxidoreductase</keyword>
<proteinExistence type="inferred from homology"/>
<dbReference type="Pfam" id="PF08546">
    <property type="entry name" value="ApbA_C"/>
    <property type="match status" value="1"/>
</dbReference>
<dbReference type="SUPFAM" id="SSF51735">
    <property type="entry name" value="NAD(P)-binding Rossmann-fold domains"/>
    <property type="match status" value="1"/>
</dbReference>
<keyword evidence="5 10" id="KW-0566">Pantothenate biosynthesis</keyword>
<comment type="similarity">
    <text evidence="2 10">Belongs to the ketopantoate reductase family.</text>
</comment>
<evidence type="ECO:0000256" key="7">
    <source>
        <dbReference type="ARBA" id="ARBA00023002"/>
    </source>
</evidence>
<gene>
    <name evidence="14" type="ORF">SAMN05421751_109100</name>
</gene>
<dbReference type="UniPathway" id="UPA00028">
    <property type="reaction ID" value="UER00004"/>
</dbReference>
<sequence length="342" mass="35321">MPGSSHIVVAGAGSIGCFVGGLMAAGGHRVTLLGRARILDDIRAQGLHLTDFAGLDVRLPADRLALTEDPAGLTGADVVLVTVKTPATPDMARLIADHAPPVAVVVSLQNGVENADLLRAALPGRDVRAGMVPFNVVPAGPGRWHRASSGDIVIGAGQGGLAGLLSVNGLPVSESPEIAAIQWGKLLMNLNNALNALSGLPLRAQLMDRDWRRLMADQMAEALAVLAAAGIPAKPATPIPLWLTPRLLCLPTFLFARIAARALTIDAEARSSMAHDLMQRRPTEIDSLQGRIIALGARHGVPTPICRAVAGLVRRAESGGPACLGVGEIRAAISGDEGGKAD</sequence>
<dbReference type="RefSeq" id="WP_104008343.1">
    <property type="nucleotide sequence ID" value="NZ_FNVD01000009.1"/>
</dbReference>
<dbReference type="OrthoDB" id="9796561at2"/>
<keyword evidence="6 10" id="KW-0521">NADP</keyword>
<reference evidence="14 15" key="1">
    <citation type="submission" date="2016-10" db="EMBL/GenBank/DDBJ databases">
        <authorList>
            <person name="de Groot N.N."/>
        </authorList>
    </citation>
    <scope>NUCLEOTIDE SEQUENCE [LARGE SCALE GENOMIC DNA]</scope>
    <source>
        <strain evidence="14 15">DSM 23413</strain>
    </source>
</reference>
<evidence type="ECO:0000256" key="5">
    <source>
        <dbReference type="ARBA" id="ARBA00022655"/>
    </source>
</evidence>
<evidence type="ECO:0000256" key="1">
    <source>
        <dbReference type="ARBA" id="ARBA00004994"/>
    </source>
</evidence>
<evidence type="ECO:0000256" key="6">
    <source>
        <dbReference type="ARBA" id="ARBA00022857"/>
    </source>
</evidence>
<dbReference type="Gene3D" id="3.40.50.720">
    <property type="entry name" value="NAD(P)-binding Rossmann-like Domain"/>
    <property type="match status" value="1"/>
</dbReference>
<dbReference type="InterPro" id="IPR013332">
    <property type="entry name" value="KPR_N"/>
</dbReference>
<evidence type="ECO:0000313" key="14">
    <source>
        <dbReference type="EMBL" id="SEG04762.1"/>
    </source>
</evidence>
<dbReference type="EMBL" id="FNVD01000009">
    <property type="protein sequence ID" value="SEG04762.1"/>
    <property type="molecule type" value="Genomic_DNA"/>
</dbReference>
<protein>
    <recommendedName>
        <fullName evidence="4 10">2-dehydropantoate 2-reductase</fullName>
        <ecNumber evidence="3 10">1.1.1.169</ecNumber>
    </recommendedName>
    <alternativeName>
        <fullName evidence="8 10">Ketopantoate reductase</fullName>
    </alternativeName>
</protein>
<dbReference type="PANTHER" id="PTHR43765:SF2">
    <property type="entry name" value="2-DEHYDROPANTOATE 2-REDUCTASE"/>
    <property type="match status" value="1"/>
</dbReference>
<feature type="domain" description="Ketopantoate reductase C-terminal" evidence="13">
    <location>
        <begin position="178"/>
        <end position="316"/>
    </location>
</feature>
<dbReference type="Pfam" id="PF02558">
    <property type="entry name" value="ApbA"/>
    <property type="match status" value="1"/>
</dbReference>
<evidence type="ECO:0000256" key="2">
    <source>
        <dbReference type="ARBA" id="ARBA00007870"/>
    </source>
</evidence>
<name>A0A1H5WZ19_9RHOB</name>
<dbReference type="InterPro" id="IPR013752">
    <property type="entry name" value="KPA_reductase"/>
</dbReference>
<dbReference type="Proteomes" id="UP000236742">
    <property type="component" value="Unassembled WGS sequence"/>
</dbReference>
<dbReference type="InterPro" id="IPR036291">
    <property type="entry name" value="NAD(P)-bd_dom_sf"/>
</dbReference>
<dbReference type="NCBIfam" id="NF006083">
    <property type="entry name" value="PRK08229.1"/>
    <property type="match status" value="1"/>
</dbReference>
<dbReference type="GO" id="GO:0050661">
    <property type="term" value="F:NADP binding"/>
    <property type="evidence" value="ECO:0007669"/>
    <property type="project" value="TreeGrafter"/>
</dbReference>
<evidence type="ECO:0000256" key="11">
    <source>
        <dbReference type="SAM" id="Phobius"/>
    </source>
</evidence>
<evidence type="ECO:0000259" key="12">
    <source>
        <dbReference type="Pfam" id="PF02558"/>
    </source>
</evidence>
<organism evidence="14 15">
    <name type="scientific">Jhaorihella thermophila</name>
    <dbReference type="NCBI Taxonomy" id="488547"/>
    <lineage>
        <taxon>Bacteria</taxon>
        <taxon>Pseudomonadati</taxon>
        <taxon>Pseudomonadota</taxon>
        <taxon>Alphaproteobacteria</taxon>
        <taxon>Rhodobacterales</taxon>
        <taxon>Paracoccaceae</taxon>
        <taxon>Jhaorihella</taxon>
    </lineage>
</organism>
<accession>A0A1H5WZ19</accession>
<dbReference type="GO" id="GO:0008677">
    <property type="term" value="F:2-dehydropantoate 2-reductase activity"/>
    <property type="evidence" value="ECO:0007669"/>
    <property type="project" value="UniProtKB-EC"/>
</dbReference>
<dbReference type="SUPFAM" id="SSF48179">
    <property type="entry name" value="6-phosphogluconate dehydrogenase C-terminal domain-like"/>
    <property type="match status" value="1"/>
</dbReference>
<evidence type="ECO:0000256" key="10">
    <source>
        <dbReference type="RuleBase" id="RU362068"/>
    </source>
</evidence>
<keyword evidence="11" id="KW-0812">Transmembrane</keyword>
<keyword evidence="15" id="KW-1185">Reference proteome</keyword>
<dbReference type="EC" id="1.1.1.169" evidence="3 10"/>